<evidence type="ECO:0000313" key="3">
    <source>
        <dbReference type="EMBL" id="RDB30647.1"/>
    </source>
</evidence>
<dbReference type="PANTHER" id="PTHR23159:SF60">
    <property type="entry name" value="SPINDLE ASSEMBLY ABNORMAL PROTEIN 4"/>
    <property type="match status" value="1"/>
</dbReference>
<feature type="region of interest" description="Disordered" evidence="2">
    <location>
        <begin position="943"/>
        <end position="971"/>
    </location>
</feature>
<proteinExistence type="predicted"/>
<dbReference type="Gene3D" id="1.10.287.1490">
    <property type="match status" value="1"/>
</dbReference>
<feature type="region of interest" description="Disordered" evidence="2">
    <location>
        <begin position="124"/>
        <end position="181"/>
    </location>
</feature>
<evidence type="ECO:0000313" key="4">
    <source>
        <dbReference type="Proteomes" id="UP000076154"/>
    </source>
</evidence>
<feature type="coiled-coil region" evidence="1">
    <location>
        <begin position="217"/>
        <end position="254"/>
    </location>
</feature>
<dbReference type="InParanoid" id="A0A369KCP2"/>
<accession>A0A369KCP2</accession>
<comment type="caution">
    <text evidence="3">The sequence shown here is derived from an EMBL/GenBank/DDBJ whole genome shotgun (WGS) entry which is preliminary data.</text>
</comment>
<dbReference type="OrthoDB" id="3271002at2759"/>
<reference evidence="3" key="1">
    <citation type="submission" date="2018-04" db="EMBL/GenBank/DDBJ databases">
        <title>Whole genome sequencing of Hypsizygus marmoreus.</title>
        <authorList>
            <person name="Choi I.-G."/>
            <person name="Min B."/>
            <person name="Kim J.-G."/>
            <person name="Kim S."/>
            <person name="Oh Y.-L."/>
            <person name="Kong W.-S."/>
            <person name="Park H."/>
            <person name="Jeong J."/>
            <person name="Song E.-S."/>
        </authorList>
    </citation>
    <scope>NUCLEOTIDE SEQUENCE [LARGE SCALE GENOMIC DNA]</scope>
    <source>
        <strain evidence="3">51987-8</strain>
    </source>
</reference>
<dbReference type="Proteomes" id="UP000076154">
    <property type="component" value="Unassembled WGS sequence"/>
</dbReference>
<dbReference type="AlphaFoldDB" id="A0A369KCP2"/>
<evidence type="ECO:0000256" key="2">
    <source>
        <dbReference type="SAM" id="MobiDB-lite"/>
    </source>
</evidence>
<keyword evidence="4" id="KW-1185">Reference proteome</keyword>
<feature type="region of interest" description="Disordered" evidence="2">
    <location>
        <begin position="327"/>
        <end position="360"/>
    </location>
</feature>
<feature type="compositionally biased region" description="Basic residues" evidence="2">
    <location>
        <begin position="159"/>
        <end position="168"/>
    </location>
</feature>
<protein>
    <submittedName>
        <fullName evidence="3">Uncharacterized protein</fullName>
    </submittedName>
</protein>
<feature type="coiled-coil region" evidence="1">
    <location>
        <begin position="375"/>
        <end position="565"/>
    </location>
</feature>
<dbReference type="EMBL" id="LUEZ02000004">
    <property type="protein sequence ID" value="RDB30647.1"/>
    <property type="molecule type" value="Genomic_DNA"/>
</dbReference>
<name>A0A369KCP2_HYPMA</name>
<organism evidence="3 4">
    <name type="scientific">Hypsizygus marmoreus</name>
    <name type="common">White beech mushroom</name>
    <name type="synonym">Agaricus marmoreus</name>
    <dbReference type="NCBI Taxonomy" id="39966"/>
    <lineage>
        <taxon>Eukaryota</taxon>
        <taxon>Fungi</taxon>
        <taxon>Dikarya</taxon>
        <taxon>Basidiomycota</taxon>
        <taxon>Agaricomycotina</taxon>
        <taxon>Agaricomycetes</taxon>
        <taxon>Agaricomycetidae</taxon>
        <taxon>Agaricales</taxon>
        <taxon>Tricholomatineae</taxon>
        <taxon>Lyophyllaceae</taxon>
        <taxon>Hypsizygus</taxon>
    </lineage>
</organism>
<feature type="coiled-coil region" evidence="1">
    <location>
        <begin position="678"/>
        <end position="919"/>
    </location>
</feature>
<keyword evidence="1" id="KW-0175">Coiled coil</keyword>
<sequence length="971" mass="106349">MVAKKSAKTVKLSYTERVLGAFTQVQREHRKHAIHIATLRAQVRKTAQERKDKLGPLWSNWVGKAIHKLEEEGIFAATEPAGTLTLTPLGKKAVNAARQSLSDSTNVIPSSVPEELIWKEIQAPTRGTKRGRRSSIKPLYVGESDGGDGDETFPSARATRSKRPRTSTKRGSPSKKPVAKMTKTELQAKLHALQKDYEDAVWRRDTSPLTDLDEDEFSETNRLKAELQQRKAEVEQLRRELAVAKGQAQLDEARAGTPYRFSTPETTDLAFSSLIRPASGVPTRSRPLLGVTRTQSGSFISNLSKQPTPAPSSPGAGLVDDQIFDGVASRHGNDDTGVFDMQEDTNGHGQPASPSSVTPEVEADSEKFLELKRALETRVAEVNQLQTQFSRLRREYSNLEAAFREQGSRLTSLLPQLEGESSDSERALRRAKAELEASHALQLEELHRDIEERDASIAASNAEKENYLARLSSLEQALADAESTIAKYVAQVMTADATIVTLRSEKSDAQKESEVELQAQTSIVQELEEQVQSLTMEATSLKEMIEQLEASKEAATASLQQAVLQQALLSEKLGEKEVENESLGEQLSDSMNEMSALKATLTTSETSVTTLMSRVSSLADSLSQSRATVEELSQSLSSARQETATLREQFMTTGLSVATLESELAVSKQTIDGLTMQLATAVNERADLTLELQSAQKAGEAKALSIEELKSVLATRTDDLKKAEEVAADLRESLKGTAAKLTAEVDRNRGYKENLSRKDAEVKDLTNKLSMAESMAGKLQSEAQMNETNVQNLRSQLAEAQDVATTTQDLLSLTETRHSRQLAEQKSVISDLQALLNSGRTELDGLKSELQDAHTTTGELQAQLKDQGTNLANARVSLDVERRRASNLESDLAAAIGRAQEVEEELVELRVSKEADEATIKNLKGMFTGLQETNMRTFAEVSSKVVTAKSSPAPKRRSTRTVAKPPPFKLT</sequence>
<gene>
    <name evidence="3" type="ORF">Hypma_005764</name>
</gene>
<dbReference type="STRING" id="39966.A0A369KCP2"/>
<evidence type="ECO:0000256" key="1">
    <source>
        <dbReference type="SAM" id="Coils"/>
    </source>
</evidence>
<dbReference type="PANTHER" id="PTHR23159">
    <property type="entry name" value="CENTROSOMAL PROTEIN 2"/>
    <property type="match status" value="1"/>
</dbReference>
<feature type="coiled-coil region" evidence="1">
    <location>
        <begin position="622"/>
        <end position="649"/>
    </location>
</feature>